<comment type="caution">
    <text evidence="11">The sequence shown here is derived from an EMBL/GenBank/DDBJ whole genome shotgun (WGS) entry which is preliminary data.</text>
</comment>
<dbReference type="Gene3D" id="3.40.50.80">
    <property type="entry name" value="Nucleotide-binding domain of ferredoxin-NADP reductase (FNR) module"/>
    <property type="match status" value="1"/>
</dbReference>
<dbReference type="InterPro" id="IPR017927">
    <property type="entry name" value="FAD-bd_FR_type"/>
</dbReference>
<evidence type="ECO:0000256" key="1">
    <source>
        <dbReference type="ARBA" id="ARBA00001974"/>
    </source>
</evidence>
<dbReference type="InterPro" id="IPR001041">
    <property type="entry name" value="2Fe-2S_ferredoxin-type"/>
</dbReference>
<evidence type="ECO:0000313" key="11">
    <source>
        <dbReference type="EMBL" id="GAB95020.1"/>
    </source>
</evidence>
<evidence type="ECO:0000256" key="7">
    <source>
        <dbReference type="ARBA" id="ARBA00023004"/>
    </source>
</evidence>
<dbReference type="PROSITE" id="PS00197">
    <property type="entry name" value="2FE2S_FER_1"/>
    <property type="match status" value="1"/>
</dbReference>
<organism evidence="11 12">
    <name type="scientific">Kineosphaera limosa NBRC 100340</name>
    <dbReference type="NCBI Taxonomy" id="1184609"/>
    <lineage>
        <taxon>Bacteria</taxon>
        <taxon>Bacillati</taxon>
        <taxon>Actinomycetota</taxon>
        <taxon>Actinomycetes</taxon>
        <taxon>Micrococcales</taxon>
        <taxon>Dermatophilaceae</taxon>
        <taxon>Kineosphaera</taxon>
    </lineage>
</organism>
<dbReference type="GO" id="GO:0051537">
    <property type="term" value="F:2 iron, 2 sulfur cluster binding"/>
    <property type="evidence" value="ECO:0007669"/>
    <property type="project" value="UniProtKB-KW"/>
</dbReference>
<keyword evidence="4" id="KW-0479">Metal-binding</keyword>
<evidence type="ECO:0000259" key="10">
    <source>
        <dbReference type="PROSITE" id="PS51384"/>
    </source>
</evidence>
<dbReference type="InterPro" id="IPR001433">
    <property type="entry name" value="OxRdtase_FAD/NAD-bd"/>
</dbReference>
<dbReference type="InterPro" id="IPR017938">
    <property type="entry name" value="Riboflavin_synthase-like_b-brl"/>
</dbReference>
<dbReference type="Pfam" id="PF00111">
    <property type="entry name" value="Fer2"/>
    <property type="match status" value="1"/>
</dbReference>
<dbReference type="InterPro" id="IPR039261">
    <property type="entry name" value="FNR_nucleotide-bd"/>
</dbReference>
<dbReference type="InterPro" id="IPR036010">
    <property type="entry name" value="2Fe-2S_ferredoxin-like_sf"/>
</dbReference>
<evidence type="ECO:0000313" key="12">
    <source>
        <dbReference type="Proteomes" id="UP000008366"/>
    </source>
</evidence>
<dbReference type="AlphaFoldDB" id="K6W750"/>
<dbReference type="InterPro" id="IPR008333">
    <property type="entry name" value="Cbr1-like_FAD-bd_dom"/>
</dbReference>
<dbReference type="PROSITE" id="PS51384">
    <property type="entry name" value="FAD_FR"/>
    <property type="match status" value="1"/>
</dbReference>
<evidence type="ECO:0000256" key="5">
    <source>
        <dbReference type="ARBA" id="ARBA00022827"/>
    </source>
</evidence>
<dbReference type="Gene3D" id="2.40.30.10">
    <property type="entry name" value="Translation factors"/>
    <property type="match status" value="1"/>
</dbReference>
<dbReference type="Proteomes" id="UP000008366">
    <property type="component" value="Unassembled WGS sequence"/>
</dbReference>
<keyword evidence="5" id="KW-0274">FAD</keyword>
<dbReference type="PANTHER" id="PTHR47354:SF6">
    <property type="entry name" value="NADH OXIDOREDUCTASE HCR"/>
    <property type="match status" value="1"/>
</dbReference>
<dbReference type="SUPFAM" id="SSF54292">
    <property type="entry name" value="2Fe-2S ferredoxin-like"/>
    <property type="match status" value="1"/>
</dbReference>
<dbReference type="EMBL" id="BAHD01000015">
    <property type="protein sequence ID" value="GAB95020.1"/>
    <property type="molecule type" value="Genomic_DNA"/>
</dbReference>
<evidence type="ECO:0000256" key="8">
    <source>
        <dbReference type="ARBA" id="ARBA00023014"/>
    </source>
</evidence>
<dbReference type="InterPro" id="IPR050415">
    <property type="entry name" value="MRET"/>
</dbReference>
<dbReference type="SUPFAM" id="SSF63380">
    <property type="entry name" value="Riboflavin synthase domain-like"/>
    <property type="match status" value="1"/>
</dbReference>
<dbReference type="eggNOG" id="COG1018">
    <property type="taxonomic scope" value="Bacteria"/>
</dbReference>
<dbReference type="Gene3D" id="3.10.20.30">
    <property type="match status" value="1"/>
</dbReference>
<dbReference type="CDD" id="cd00207">
    <property type="entry name" value="fer2"/>
    <property type="match status" value="1"/>
</dbReference>
<dbReference type="InterPro" id="IPR012675">
    <property type="entry name" value="Beta-grasp_dom_sf"/>
</dbReference>
<evidence type="ECO:0000256" key="2">
    <source>
        <dbReference type="ARBA" id="ARBA00022630"/>
    </source>
</evidence>
<keyword evidence="6" id="KW-0560">Oxidoreductase</keyword>
<dbReference type="GO" id="GO:0016491">
    <property type="term" value="F:oxidoreductase activity"/>
    <property type="evidence" value="ECO:0007669"/>
    <property type="project" value="UniProtKB-KW"/>
</dbReference>
<accession>K6W750</accession>
<dbReference type="GO" id="GO:0046872">
    <property type="term" value="F:metal ion binding"/>
    <property type="evidence" value="ECO:0007669"/>
    <property type="project" value="UniProtKB-KW"/>
</dbReference>
<keyword evidence="8" id="KW-0411">Iron-sulfur</keyword>
<dbReference type="Pfam" id="PF00175">
    <property type="entry name" value="NAD_binding_1"/>
    <property type="match status" value="1"/>
</dbReference>
<keyword evidence="12" id="KW-1185">Reference proteome</keyword>
<proteinExistence type="predicted"/>
<dbReference type="SUPFAM" id="SSF52343">
    <property type="entry name" value="Ferredoxin reductase-like, C-terminal NADP-linked domain"/>
    <property type="match status" value="1"/>
</dbReference>
<dbReference type="PANTHER" id="PTHR47354">
    <property type="entry name" value="NADH OXIDOREDUCTASE HCR"/>
    <property type="match status" value="1"/>
</dbReference>
<dbReference type="OrthoDB" id="9796486at2"/>
<evidence type="ECO:0000256" key="6">
    <source>
        <dbReference type="ARBA" id="ARBA00023002"/>
    </source>
</evidence>
<protein>
    <submittedName>
        <fullName evidence="11">Putative oxidoreductase</fullName>
    </submittedName>
</protein>
<dbReference type="RefSeq" id="WP_006591552.1">
    <property type="nucleotide sequence ID" value="NZ_BAHD01000015.1"/>
</dbReference>
<feature type="domain" description="FAD-binding FR-type" evidence="10">
    <location>
        <begin position="9"/>
        <end position="112"/>
    </location>
</feature>
<dbReference type="InterPro" id="IPR006058">
    <property type="entry name" value="2Fe2S_fd_BS"/>
</dbReference>
<keyword evidence="2" id="KW-0285">Flavoprotein</keyword>
<sequence>MQIDVWGEDEGALLVCREIQDVTADVKTFLFEPTSPSIFQHEPGQFVTLQLDIDGQPVSRCYTISSPPTRPYLLGITVKRQPDGLVSNWLHDTLGPGDLIRVDGPFGSFTPGRSVASSYLFLSAGSGATPLASMTRTAFDLSSGGDIVYVHSARTPADILFRRELEHLTNLAPRISVHHVCEGDAPGERWNGLRGRLTPEMLRLVVPDLHLREVYCCGPAPYMAGVRAMLADLGFDMSGYHEESFSFEKLPVDEVVAVLDAQGEPAEPDAAPAALVDAPAAPTYSIEFARSGRIFTCRADEKILDAAYVAGLAPASSCGQGLCGTCKSTMVSGSVDMQHQGGIRPREIAQNKVLICCSTPTSDVVIDA</sequence>
<dbReference type="PROSITE" id="PS51085">
    <property type="entry name" value="2FE2S_FER_2"/>
    <property type="match status" value="1"/>
</dbReference>
<name>K6W750_9MICO</name>
<evidence type="ECO:0000256" key="4">
    <source>
        <dbReference type="ARBA" id="ARBA00022723"/>
    </source>
</evidence>
<feature type="domain" description="2Fe-2S ferredoxin-type" evidence="9">
    <location>
        <begin position="284"/>
        <end position="368"/>
    </location>
</feature>
<keyword evidence="7" id="KW-0408">Iron</keyword>
<reference evidence="11 12" key="1">
    <citation type="submission" date="2012-08" db="EMBL/GenBank/DDBJ databases">
        <title>Whole genome shotgun sequence of Kineosphaera limosa NBRC 100340.</title>
        <authorList>
            <person name="Yoshida I."/>
            <person name="Isaki S."/>
            <person name="Hosoyama A."/>
            <person name="Tsuchikane K."/>
            <person name="Katsumata H."/>
            <person name="Ando Y."/>
            <person name="Ohji S."/>
            <person name="Hamada M."/>
            <person name="Tamura T."/>
            <person name="Yamazoe A."/>
            <person name="Yamazaki S."/>
            <person name="Fujita N."/>
        </authorList>
    </citation>
    <scope>NUCLEOTIDE SEQUENCE [LARGE SCALE GENOMIC DNA]</scope>
    <source>
        <strain evidence="11 12">NBRC 100340</strain>
    </source>
</reference>
<dbReference type="Pfam" id="PF00970">
    <property type="entry name" value="FAD_binding_6"/>
    <property type="match status" value="1"/>
</dbReference>
<dbReference type="CDD" id="cd06215">
    <property type="entry name" value="FNR_iron_sulfur_binding_1"/>
    <property type="match status" value="1"/>
</dbReference>
<evidence type="ECO:0000259" key="9">
    <source>
        <dbReference type="PROSITE" id="PS51085"/>
    </source>
</evidence>
<dbReference type="STRING" id="1184609.KILIM_015_00810"/>
<evidence type="ECO:0000256" key="3">
    <source>
        <dbReference type="ARBA" id="ARBA00022714"/>
    </source>
</evidence>
<comment type="cofactor">
    <cofactor evidence="1">
        <name>FAD</name>
        <dbReference type="ChEBI" id="CHEBI:57692"/>
    </cofactor>
</comment>
<keyword evidence="3" id="KW-0001">2Fe-2S</keyword>
<dbReference type="PRINTS" id="PR00406">
    <property type="entry name" value="CYTB5RDTASE"/>
</dbReference>
<gene>
    <name evidence="11" type="ORF">KILIM_015_00810</name>
</gene>